<dbReference type="GO" id="GO:0032273">
    <property type="term" value="P:positive regulation of protein polymerization"/>
    <property type="evidence" value="ECO:0007669"/>
    <property type="project" value="TreeGrafter"/>
</dbReference>
<dbReference type="STRING" id="6526.A0A2C9LUQ0"/>
<dbReference type="Proteomes" id="UP001165740">
    <property type="component" value="Chromosome 2"/>
</dbReference>
<accession>A0A2C9LUQ0</accession>
<dbReference type="EnsemblMetazoa" id="BGLB035225-RA">
    <property type="protein sequence ID" value="BGLB035225-PA"/>
    <property type="gene ID" value="BGLB035225"/>
</dbReference>
<evidence type="ECO:0000313" key="3">
    <source>
        <dbReference type="Proteomes" id="UP000076420"/>
    </source>
</evidence>
<dbReference type="VEuPathDB" id="VectorBase:BGLB035225"/>
<dbReference type="GeneID" id="106054709"/>
<keyword evidence="4" id="KW-1185">Reference proteome</keyword>
<dbReference type="InterPro" id="IPR008907">
    <property type="entry name" value="TPP/p25"/>
</dbReference>
<reference evidence="2" key="1">
    <citation type="submission" date="2020-05" db="UniProtKB">
        <authorList>
            <consortium name="EnsemblMetazoa"/>
        </authorList>
    </citation>
    <scope>IDENTIFICATION</scope>
    <source>
        <strain evidence="2">BB02</strain>
    </source>
</reference>
<protein>
    <submittedName>
        <fullName evidence="5">Tubulin polymerization-promoting protein family member 2-like</fullName>
    </submittedName>
</protein>
<dbReference type="Pfam" id="PF05517">
    <property type="entry name" value="p25-alpha"/>
    <property type="match status" value="1"/>
</dbReference>
<dbReference type="AlphaFoldDB" id="A0A2C9LUQ0"/>
<dbReference type="OrthoDB" id="548799at2759"/>
<gene>
    <name evidence="2" type="primary">106054709</name>
    <name evidence="5" type="synonym">LOC106054709</name>
</gene>
<evidence type="ECO:0000313" key="4">
    <source>
        <dbReference type="Proteomes" id="UP001165740"/>
    </source>
</evidence>
<dbReference type="VEuPathDB" id="VectorBase:BGLAX_040705"/>
<dbReference type="Proteomes" id="UP000076420">
    <property type="component" value="Unassembled WGS sequence"/>
</dbReference>
<dbReference type="KEGG" id="bgt:106054709"/>
<dbReference type="RefSeq" id="XP_013066154.1">
    <property type="nucleotide sequence ID" value="XM_013210700.2"/>
</dbReference>
<dbReference type="GO" id="GO:0001578">
    <property type="term" value="P:microtubule bundle formation"/>
    <property type="evidence" value="ECO:0007669"/>
    <property type="project" value="TreeGrafter"/>
</dbReference>
<dbReference type="GO" id="GO:0046785">
    <property type="term" value="P:microtubule polymerization"/>
    <property type="evidence" value="ECO:0007669"/>
    <property type="project" value="InterPro"/>
</dbReference>
<proteinExistence type="predicted"/>
<dbReference type="GO" id="GO:0005874">
    <property type="term" value="C:microtubule"/>
    <property type="evidence" value="ECO:0007669"/>
    <property type="project" value="TreeGrafter"/>
</dbReference>
<dbReference type="PANTHER" id="PTHR12932:SF9">
    <property type="entry name" value="TUBULIN POLYMERIZATION-PROMOTING PROTEIN HOMOLOG"/>
    <property type="match status" value="1"/>
</dbReference>
<dbReference type="GO" id="GO:0015631">
    <property type="term" value="F:tubulin binding"/>
    <property type="evidence" value="ECO:0007669"/>
    <property type="project" value="InterPro"/>
</dbReference>
<organism evidence="2 3">
    <name type="scientific">Biomphalaria glabrata</name>
    <name type="common">Bloodfluke planorb</name>
    <name type="synonym">Freshwater snail</name>
    <dbReference type="NCBI Taxonomy" id="6526"/>
    <lineage>
        <taxon>Eukaryota</taxon>
        <taxon>Metazoa</taxon>
        <taxon>Spiralia</taxon>
        <taxon>Lophotrochozoa</taxon>
        <taxon>Mollusca</taxon>
        <taxon>Gastropoda</taxon>
        <taxon>Heterobranchia</taxon>
        <taxon>Euthyneura</taxon>
        <taxon>Panpulmonata</taxon>
        <taxon>Hygrophila</taxon>
        <taxon>Lymnaeoidea</taxon>
        <taxon>Planorbidae</taxon>
        <taxon>Biomphalaria</taxon>
    </lineage>
</organism>
<evidence type="ECO:0000313" key="2">
    <source>
        <dbReference type="EnsemblMetazoa" id="BGLB035225-PA"/>
    </source>
</evidence>
<sequence>MASGGDLAAVKQTLLKYKERSETTDCLKLTPFMKCIEACGLKQYKTTIEASIWALFQDKAKKIAIDKIATDVINETAADVIAKKRKITKGRAPVDDPEVQALANDIRAKIAAKANEETKAAKVDATTARLTDVSGYTGSHKERFTEDGKGKGKDGRVETVENSGYVGNYKGAGTYDKKH</sequence>
<dbReference type="PANTHER" id="PTHR12932">
    <property type="entry name" value="P25 ALPHA-RELATED"/>
    <property type="match status" value="1"/>
</dbReference>
<reference evidence="5" key="2">
    <citation type="submission" date="2025-04" db="UniProtKB">
        <authorList>
            <consortium name="RefSeq"/>
        </authorList>
    </citation>
    <scope>IDENTIFICATION</scope>
</reference>
<evidence type="ECO:0000256" key="1">
    <source>
        <dbReference type="SAM" id="MobiDB-lite"/>
    </source>
</evidence>
<name>A0A2C9LUQ0_BIOGL</name>
<dbReference type="OMA" id="EACGLKQ"/>
<feature type="region of interest" description="Disordered" evidence="1">
    <location>
        <begin position="136"/>
        <end position="159"/>
    </location>
</feature>
<feature type="compositionally biased region" description="Basic and acidic residues" evidence="1">
    <location>
        <begin position="139"/>
        <end position="159"/>
    </location>
</feature>
<evidence type="ECO:0000313" key="5">
    <source>
        <dbReference type="RefSeq" id="XP_013066154.1"/>
    </source>
</evidence>